<sequence precursor="true">MRLQIITFTIIMMMFAASVTQAATKAPSWSARAYDGEKLSQNDYEDAHVLLVFYRGVQCVHCMEQLAGIAKHADEFAERGIKVVAISHELPSQSTVERIRRANDIEFPQCTDPNLKMFSDFESLDNRRRELHGLVLIDPSRQVLWKSVSEGVITNIDKILEHCDENMSP</sequence>
<keyword evidence="3" id="KW-0575">Peroxidase</keyword>
<keyword evidence="1" id="KW-0732">Signal</keyword>
<name>A0A5C5XGY3_9PLAN</name>
<dbReference type="RefSeq" id="WP_146504216.1">
    <property type="nucleotide sequence ID" value="NZ_SJPG01000001.1"/>
</dbReference>
<feature type="signal peptide" evidence="1">
    <location>
        <begin position="1"/>
        <end position="22"/>
    </location>
</feature>
<organism evidence="3 4">
    <name type="scientific">Rubinisphaera italica</name>
    <dbReference type="NCBI Taxonomy" id="2527969"/>
    <lineage>
        <taxon>Bacteria</taxon>
        <taxon>Pseudomonadati</taxon>
        <taxon>Planctomycetota</taxon>
        <taxon>Planctomycetia</taxon>
        <taxon>Planctomycetales</taxon>
        <taxon>Planctomycetaceae</taxon>
        <taxon>Rubinisphaera</taxon>
    </lineage>
</organism>
<dbReference type="OrthoDB" id="211029at2"/>
<evidence type="ECO:0000313" key="3">
    <source>
        <dbReference type="EMBL" id="TWT62347.1"/>
    </source>
</evidence>
<keyword evidence="3" id="KW-0560">Oxidoreductase</keyword>
<feature type="chain" id="PRO_5023078839" evidence="1">
    <location>
        <begin position="23"/>
        <end position="169"/>
    </location>
</feature>
<dbReference type="EC" id="1.11.1.15" evidence="3"/>
<dbReference type="AlphaFoldDB" id="A0A5C5XGY3"/>
<dbReference type="SUPFAM" id="SSF52833">
    <property type="entry name" value="Thioredoxin-like"/>
    <property type="match status" value="1"/>
</dbReference>
<dbReference type="InterPro" id="IPR036249">
    <property type="entry name" value="Thioredoxin-like_sf"/>
</dbReference>
<dbReference type="InterPro" id="IPR013766">
    <property type="entry name" value="Thioredoxin_domain"/>
</dbReference>
<evidence type="ECO:0000313" key="4">
    <source>
        <dbReference type="Proteomes" id="UP000316095"/>
    </source>
</evidence>
<feature type="domain" description="Thioredoxin" evidence="2">
    <location>
        <begin position="20"/>
        <end position="168"/>
    </location>
</feature>
<keyword evidence="4" id="KW-1185">Reference proteome</keyword>
<dbReference type="Proteomes" id="UP000316095">
    <property type="component" value="Unassembled WGS sequence"/>
</dbReference>
<dbReference type="EMBL" id="SJPG01000001">
    <property type="protein sequence ID" value="TWT62347.1"/>
    <property type="molecule type" value="Genomic_DNA"/>
</dbReference>
<protein>
    <submittedName>
        <fullName evidence="3">Putative peroxiredoxin</fullName>
        <ecNumber evidence="3">1.11.1.15</ecNumber>
    </submittedName>
</protein>
<evidence type="ECO:0000259" key="2">
    <source>
        <dbReference type="PROSITE" id="PS51352"/>
    </source>
</evidence>
<dbReference type="Pfam" id="PF00578">
    <property type="entry name" value="AhpC-TSA"/>
    <property type="match status" value="1"/>
</dbReference>
<proteinExistence type="predicted"/>
<comment type="caution">
    <text evidence="3">The sequence shown here is derived from an EMBL/GenBank/DDBJ whole genome shotgun (WGS) entry which is preliminary data.</text>
</comment>
<dbReference type="PROSITE" id="PS51352">
    <property type="entry name" value="THIOREDOXIN_2"/>
    <property type="match status" value="1"/>
</dbReference>
<dbReference type="Gene3D" id="3.40.30.10">
    <property type="entry name" value="Glutaredoxin"/>
    <property type="match status" value="1"/>
</dbReference>
<gene>
    <name evidence="3" type="primary">bcp_4</name>
    <name evidence="3" type="ORF">Pan54_30880</name>
</gene>
<dbReference type="GO" id="GO:0004601">
    <property type="term" value="F:peroxidase activity"/>
    <property type="evidence" value="ECO:0007669"/>
    <property type="project" value="UniProtKB-KW"/>
</dbReference>
<accession>A0A5C5XGY3</accession>
<evidence type="ECO:0000256" key="1">
    <source>
        <dbReference type="SAM" id="SignalP"/>
    </source>
</evidence>
<reference evidence="3 4" key="1">
    <citation type="submission" date="2019-02" db="EMBL/GenBank/DDBJ databases">
        <title>Deep-cultivation of Planctomycetes and their phenomic and genomic characterization uncovers novel biology.</title>
        <authorList>
            <person name="Wiegand S."/>
            <person name="Jogler M."/>
            <person name="Boedeker C."/>
            <person name="Pinto D."/>
            <person name="Vollmers J."/>
            <person name="Rivas-Marin E."/>
            <person name="Kohn T."/>
            <person name="Peeters S.H."/>
            <person name="Heuer A."/>
            <person name="Rast P."/>
            <person name="Oberbeckmann S."/>
            <person name="Bunk B."/>
            <person name="Jeske O."/>
            <person name="Meyerdierks A."/>
            <person name="Storesund J.E."/>
            <person name="Kallscheuer N."/>
            <person name="Luecker S."/>
            <person name="Lage O.M."/>
            <person name="Pohl T."/>
            <person name="Merkel B.J."/>
            <person name="Hornburger P."/>
            <person name="Mueller R.-W."/>
            <person name="Bruemmer F."/>
            <person name="Labrenz M."/>
            <person name="Spormann A.M."/>
            <person name="Op Den Camp H."/>
            <person name="Overmann J."/>
            <person name="Amann R."/>
            <person name="Jetten M.S.M."/>
            <person name="Mascher T."/>
            <person name="Medema M.H."/>
            <person name="Devos D.P."/>
            <person name="Kaster A.-K."/>
            <person name="Ovreas L."/>
            <person name="Rohde M."/>
            <person name="Galperin M.Y."/>
            <person name="Jogler C."/>
        </authorList>
    </citation>
    <scope>NUCLEOTIDE SEQUENCE [LARGE SCALE GENOMIC DNA]</scope>
    <source>
        <strain evidence="3 4">Pan54</strain>
    </source>
</reference>
<dbReference type="InterPro" id="IPR000866">
    <property type="entry name" value="AhpC/TSA"/>
</dbReference>